<sequence>MIETTISLIQKCQMLENKQTSCGDINYKQCQNVPNTLANNGIIRLNKKIDRFENEQKIEKTYGDFVDLEQ</sequence>
<protein>
    <submittedName>
        <fullName evidence="1">Uncharacterized protein</fullName>
    </submittedName>
</protein>
<dbReference type="EMBL" id="CCKQ01001545">
    <property type="protein sequence ID" value="CDW72660.1"/>
    <property type="molecule type" value="Genomic_DNA"/>
</dbReference>
<organism evidence="1 2">
    <name type="scientific">Stylonychia lemnae</name>
    <name type="common">Ciliate</name>
    <dbReference type="NCBI Taxonomy" id="5949"/>
    <lineage>
        <taxon>Eukaryota</taxon>
        <taxon>Sar</taxon>
        <taxon>Alveolata</taxon>
        <taxon>Ciliophora</taxon>
        <taxon>Intramacronucleata</taxon>
        <taxon>Spirotrichea</taxon>
        <taxon>Stichotrichia</taxon>
        <taxon>Sporadotrichida</taxon>
        <taxon>Oxytrichidae</taxon>
        <taxon>Stylonychinae</taxon>
        <taxon>Stylonychia</taxon>
    </lineage>
</organism>
<name>A0A077ZTJ7_STYLE</name>
<accession>A0A077ZTJ7</accession>
<dbReference type="AlphaFoldDB" id="A0A077ZTJ7"/>
<evidence type="ECO:0000313" key="2">
    <source>
        <dbReference type="Proteomes" id="UP000039865"/>
    </source>
</evidence>
<reference evidence="1 2" key="1">
    <citation type="submission" date="2014-06" db="EMBL/GenBank/DDBJ databases">
        <authorList>
            <person name="Swart Estienne"/>
        </authorList>
    </citation>
    <scope>NUCLEOTIDE SEQUENCE [LARGE SCALE GENOMIC DNA]</scope>
    <source>
        <strain evidence="1 2">130c</strain>
    </source>
</reference>
<dbReference type="Proteomes" id="UP000039865">
    <property type="component" value="Unassembled WGS sequence"/>
</dbReference>
<evidence type="ECO:0000313" key="1">
    <source>
        <dbReference type="EMBL" id="CDW72660.1"/>
    </source>
</evidence>
<proteinExistence type="predicted"/>
<gene>
    <name evidence="1" type="primary">Contig14680.g15637</name>
    <name evidence="1" type="ORF">STYLEM_1623</name>
</gene>
<dbReference type="InParanoid" id="A0A077ZTJ7"/>
<keyword evidence="2" id="KW-1185">Reference proteome</keyword>